<keyword evidence="5" id="KW-0378">Hydrolase</keyword>
<evidence type="ECO:0000313" key="13">
    <source>
        <dbReference type="EMBL" id="CAF3798564.1"/>
    </source>
</evidence>
<evidence type="ECO:0000313" key="11">
    <source>
        <dbReference type="EMBL" id="CAF0807181.1"/>
    </source>
</evidence>
<protein>
    <recommendedName>
        <fullName evidence="8">dCMP deaminase</fullName>
        <ecNumber evidence="7">3.5.4.12</ecNumber>
    </recommendedName>
    <alternativeName>
        <fullName evidence="8">dCMP deaminase</fullName>
    </alternativeName>
</protein>
<dbReference type="Proteomes" id="UP000663823">
    <property type="component" value="Unassembled WGS sequence"/>
</dbReference>
<organism evidence="10 14">
    <name type="scientific">Rotaria sordida</name>
    <dbReference type="NCBI Taxonomy" id="392033"/>
    <lineage>
        <taxon>Eukaryota</taxon>
        <taxon>Metazoa</taxon>
        <taxon>Spiralia</taxon>
        <taxon>Gnathifera</taxon>
        <taxon>Rotifera</taxon>
        <taxon>Eurotatoria</taxon>
        <taxon>Bdelloidea</taxon>
        <taxon>Philodinida</taxon>
        <taxon>Philodinidae</taxon>
        <taxon>Rotaria</taxon>
    </lineage>
</organism>
<dbReference type="InterPro" id="IPR035105">
    <property type="entry name" value="Deoxycytidylate_deaminase_dom"/>
</dbReference>
<evidence type="ECO:0000256" key="7">
    <source>
        <dbReference type="ARBA" id="ARBA00038938"/>
    </source>
</evidence>
<dbReference type="GO" id="GO:0009165">
    <property type="term" value="P:nucleotide biosynthetic process"/>
    <property type="evidence" value="ECO:0007669"/>
    <property type="project" value="UniProtKB-KW"/>
</dbReference>
<dbReference type="Proteomes" id="UP000663882">
    <property type="component" value="Unassembled WGS sequence"/>
</dbReference>
<dbReference type="PANTHER" id="PTHR11086:SF18">
    <property type="entry name" value="DEOXYCYTIDYLATE DEAMINASE"/>
    <property type="match status" value="1"/>
</dbReference>
<dbReference type="CDD" id="cd01286">
    <property type="entry name" value="deoxycytidylate_deaminase"/>
    <property type="match status" value="1"/>
</dbReference>
<evidence type="ECO:0000256" key="2">
    <source>
        <dbReference type="ARBA" id="ARBA00006576"/>
    </source>
</evidence>
<dbReference type="EC" id="3.5.4.12" evidence="7"/>
<evidence type="ECO:0000313" key="10">
    <source>
        <dbReference type="EMBL" id="CAF0758863.1"/>
    </source>
</evidence>
<dbReference type="Gene3D" id="3.40.140.10">
    <property type="entry name" value="Cytidine Deaminase, domain 2"/>
    <property type="match status" value="1"/>
</dbReference>
<dbReference type="GO" id="GO:0005737">
    <property type="term" value="C:cytoplasm"/>
    <property type="evidence" value="ECO:0007669"/>
    <property type="project" value="TreeGrafter"/>
</dbReference>
<name>A0A813PQZ0_9BILA</name>
<dbReference type="PROSITE" id="PS00903">
    <property type="entry name" value="CYT_DCMP_DEAMINASES_1"/>
    <property type="match status" value="1"/>
</dbReference>
<dbReference type="Proteomes" id="UP000663874">
    <property type="component" value="Unassembled WGS sequence"/>
</dbReference>
<dbReference type="OrthoDB" id="6710946at2759"/>
<evidence type="ECO:0000256" key="4">
    <source>
        <dbReference type="ARBA" id="ARBA00022727"/>
    </source>
</evidence>
<dbReference type="EMBL" id="CAJNOO010000033">
    <property type="protein sequence ID" value="CAF0758863.1"/>
    <property type="molecule type" value="Genomic_DNA"/>
</dbReference>
<dbReference type="GO" id="GO:0004132">
    <property type="term" value="F:dCMP deaminase activity"/>
    <property type="evidence" value="ECO:0007669"/>
    <property type="project" value="UniProtKB-EC"/>
</dbReference>
<keyword evidence="3" id="KW-0479">Metal-binding</keyword>
<dbReference type="InterPro" id="IPR002125">
    <property type="entry name" value="CMP_dCMP_dom"/>
</dbReference>
<dbReference type="InterPro" id="IPR016193">
    <property type="entry name" value="Cytidine_deaminase-like"/>
</dbReference>
<sequence>MNGQAQDVLYKALPQGVPFDNYRPPNWDEFFMLKVYLTAKKSKDPRTKIGAVLVRDRRDLISGYNGIPEGVQDLPNRFERPTKYMYFEHAERNAIFTAARHGIRTEGATLYVQALPCVDCARAIIQSGIKKIYVHEQFYKLSTMIKREKWLGHDDITMQMFDEANVELVILNLPHLKVDAYLDGLVYHFGC</sequence>
<comment type="cofactor">
    <cofactor evidence="1">
        <name>Zn(2+)</name>
        <dbReference type="ChEBI" id="CHEBI:29105"/>
    </cofactor>
</comment>
<proteinExistence type="inferred from homology"/>
<dbReference type="InterPro" id="IPR015517">
    <property type="entry name" value="dCMP_deaminase-rel"/>
</dbReference>
<evidence type="ECO:0000313" key="12">
    <source>
        <dbReference type="EMBL" id="CAF3500838.1"/>
    </source>
</evidence>
<dbReference type="Pfam" id="PF00383">
    <property type="entry name" value="dCMP_cyt_deam_1"/>
    <property type="match status" value="1"/>
</dbReference>
<evidence type="ECO:0000259" key="9">
    <source>
        <dbReference type="PROSITE" id="PS51747"/>
    </source>
</evidence>
<keyword evidence="4" id="KW-0545">Nucleotide biosynthesis</keyword>
<dbReference type="EMBL" id="CAJOAX010000075">
    <property type="protein sequence ID" value="CAF3500838.1"/>
    <property type="molecule type" value="Genomic_DNA"/>
</dbReference>
<dbReference type="SUPFAM" id="SSF53927">
    <property type="entry name" value="Cytidine deaminase-like"/>
    <property type="match status" value="1"/>
</dbReference>
<evidence type="ECO:0000256" key="3">
    <source>
        <dbReference type="ARBA" id="ARBA00022723"/>
    </source>
</evidence>
<comment type="caution">
    <text evidence="10">The sequence shown here is derived from an EMBL/GenBank/DDBJ whole genome shotgun (WGS) entry which is preliminary data.</text>
</comment>
<dbReference type="PANTHER" id="PTHR11086">
    <property type="entry name" value="DEOXYCYTIDYLATE DEAMINASE-RELATED"/>
    <property type="match status" value="1"/>
</dbReference>
<comment type="similarity">
    <text evidence="2">Belongs to the cytidine and deoxycytidylate deaminase family.</text>
</comment>
<dbReference type="EMBL" id="CAJOBE010002090">
    <property type="protein sequence ID" value="CAF3798564.1"/>
    <property type="molecule type" value="Genomic_DNA"/>
</dbReference>
<evidence type="ECO:0000256" key="6">
    <source>
        <dbReference type="ARBA" id="ARBA00022833"/>
    </source>
</evidence>
<evidence type="ECO:0000313" key="14">
    <source>
        <dbReference type="Proteomes" id="UP000663882"/>
    </source>
</evidence>
<accession>A0A813PQZ0</accession>
<dbReference type="GO" id="GO:0008270">
    <property type="term" value="F:zinc ion binding"/>
    <property type="evidence" value="ECO:0007669"/>
    <property type="project" value="InterPro"/>
</dbReference>
<evidence type="ECO:0000256" key="8">
    <source>
        <dbReference type="ARBA" id="ARBA00041763"/>
    </source>
</evidence>
<dbReference type="PROSITE" id="PS51747">
    <property type="entry name" value="CYT_DCMP_DEAMINASES_2"/>
    <property type="match status" value="1"/>
</dbReference>
<feature type="domain" description="CMP/dCMP-type deaminase" evidence="9">
    <location>
        <begin position="26"/>
        <end position="158"/>
    </location>
</feature>
<keyword evidence="6" id="KW-0862">Zinc</keyword>
<dbReference type="AlphaFoldDB" id="A0A813PQZ0"/>
<dbReference type="InterPro" id="IPR016192">
    <property type="entry name" value="APOBEC/CMP_deaminase_Zn-bd"/>
</dbReference>
<reference evidence="10" key="1">
    <citation type="submission" date="2021-02" db="EMBL/GenBank/DDBJ databases">
        <authorList>
            <person name="Nowell W R."/>
        </authorList>
    </citation>
    <scope>NUCLEOTIDE SEQUENCE</scope>
</reference>
<evidence type="ECO:0000256" key="5">
    <source>
        <dbReference type="ARBA" id="ARBA00022801"/>
    </source>
</evidence>
<gene>
    <name evidence="13" type="ORF">FNK824_LOCUS14864</name>
    <name evidence="12" type="ORF">OTI717_LOCUS1698</name>
    <name evidence="10" type="ORF">RFH988_LOCUS1722</name>
    <name evidence="11" type="ORF">SEV965_LOCUS935</name>
</gene>
<dbReference type="EMBL" id="CAJNOU010000016">
    <property type="protein sequence ID" value="CAF0807181.1"/>
    <property type="molecule type" value="Genomic_DNA"/>
</dbReference>
<evidence type="ECO:0000256" key="1">
    <source>
        <dbReference type="ARBA" id="ARBA00001947"/>
    </source>
</evidence>
<dbReference type="Proteomes" id="UP000663889">
    <property type="component" value="Unassembled WGS sequence"/>
</dbReference>